<proteinExistence type="predicted"/>
<evidence type="ECO:0000313" key="2">
    <source>
        <dbReference type="Proteomes" id="UP000824111"/>
    </source>
</evidence>
<name>A0A9D1LU43_9FIRM</name>
<reference evidence="1" key="2">
    <citation type="journal article" date="2021" name="PeerJ">
        <title>Extensive microbial diversity within the chicken gut microbiome revealed by metagenomics and culture.</title>
        <authorList>
            <person name="Gilroy R."/>
            <person name="Ravi A."/>
            <person name="Getino M."/>
            <person name="Pursley I."/>
            <person name="Horton D.L."/>
            <person name="Alikhan N.F."/>
            <person name="Baker D."/>
            <person name="Gharbi K."/>
            <person name="Hall N."/>
            <person name="Watson M."/>
            <person name="Adriaenssens E.M."/>
            <person name="Foster-Nyarko E."/>
            <person name="Jarju S."/>
            <person name="Secka A."/>
            <person name="Antonio M."/>
            <person name="Oren A."/>
            <person name="Chaudhuri R.R."/>
            <person name="La Ragione R."/>
            <person name="Hildebrand F."/>
            <person name="Pallen M.J."/>
        </authorList>
    </citation>
    <scope>NUCLEOTIDE SEQUENCE</scope>
    <source>
        <strain evidence="1">ChiSjej4B22-9803</strain>
    </source>
</reference>
<reference evidence="1" key="1">
    <citation type="submission" date="2020-10" db="EMBL/GenBank/DDBJ databases">
        <authorList>
            <person name="Gilroy R."/>
        </authorList>
    </citation>
    <scope>NUCLEOTIDE SEQUENCE</scope>
    <source>
        <strain evidence="1">ChiSjej4B22-9803</strain>
    </source>
</reference>
<dbReference type="Proteomes" id="UP000824111">
    <property type="component" value="Unassembled WGS sequence"/>
</dbReference>
<accession>A0A9D1LU43</accession>
<comment type="caution">
    <text evidence="1">The sequence shown here is derived from an EMBL/GenBank/DDBJ whole genome shotgun (WGS) entry which is preliminary data.</text>
</comment>
<organism evidence="1 2">
    <name type="scientific">Candidatus Avimonoglobus intestinipullorum</name>
    <dbReference type="NCBI Taxonomy" id="2840699"/>
    <lineage>
        <taxon>Bacteria</taxon>
        <taxon>Bacillati</taxon>
        <taxon>Bacillota</taxon>
        <taxon>Clostridia</taxon>
        <taxon>Eubacteriales</taxon>
        <taxon>Candidatus Avimonoglobus</taxon>
    </lineage>
</organism>
<sequence>MAVKITVEEREKAIELPDGTILDLPERTAELYEKIVSIDKGRQTMAEYEYCKKVLEALYGKDGFKKIAPKEKQTNLDYLERVQLVSLELFLQEKNDTEQEQLAKQAERLEPFAERLSALRPFMELQK</sequence>
<protein>
    <submittedName>
        <fullName evidence="1">Uncharacterized protein</fullName>
    </submittedName>
</protein>
<dbReference type="AlphaFoldDB" id="A0A9D1LU43"/>
<gene>
    <name evidence="1" type="ORF">IAB04_01455</name>
</gene>
<dbReference type="EMBL" id="DVND01000035">
    <property type="protein sequence ID" value="HIU48011.1"/>
    <property type="molecule type" value="Genomic_DNA"/>
</dbReference>
<evidence type="ECO:0000313" key="1">
    <source>
        <dbReference type="EMBL" id="HIU48011.1"/>
    </source>
</evidence>